<evidence type="ECO:0000259" key="10">
    <source>
        <dbReference type="PROSITE" id="PS50109"/>
    </source>
</evidence>
<keyword evidence="4" id="KW-0808">Transferase</keyword>
<dbReference type="InterPro" id="IPR036097">
    <property type="entry name" value="HisK_dim/P_sf"/>
</dbReference>
<evidence type="ECO:0000256" key="2">
    <source>
        <dbReference type="ARBA" id="ARBA00012438"/>
    </source>
</evidence>
<evidence type="ECO:0000256" key="4">
    <source>
        <dbReference type="ARBA" id="ARBA00022679"/>
    </source>
</evidence>
<keyword evidence="6 11" id="KW-0418">Kinase</keyword>
<sequence>MLRLIKRLQPDFWVSGSDDQGILNYRRLWAMVVGIMLVVSILPLVVMSFTDYSISRSMAKAENSHRIMRLVSNSRRSVAAFLEERRSALEFAVRHLSRGELADSERLGTVLGDLKATFGGFTDIGFVGSDGIQKAYAGPHKLVGLDYSGQDWFRQVLARGVYISPVFRGFRDIPHMVVAVRHDQPNGDFYVLRATLDTQRFNDLLLALNIGPGGDVFIMNSDGFLQTPSRRSGSVLEQAHYPVPPYSETTQVVQVQSEDGTPMLMGYAYIKGSPFILSLVNESRMAMNPWWAVRVQMFGFSALSITIIVIVVLGVATTLVRRVQEADQRRTVAMHRAEHANKLASIGRLAAGVAHEINNPLAVISQKAGLMKDLLTFPDLTPANRERLVGLADAVLGSVERCGTITHRLLGFARHIDVRLETVDLEPIIREVLGFLEKEAQYRNISVDVRTAPEVKPIDSDRGQLQQIFLNIINNAFAAVDDGGRVDIEVTSVDEAHMAVRIADNGCGINSEHMKRIFDPFFSTKGDKGTGLGLSITYGLVQKLGAEMHVDSAEGEGTAFTIVFPVKK</sequence>
<dbReference type="EC" id="2.7.13.3" evidence="2"/>
<dbReference type="PANTHER" id="PTHR43065:SF46">
    <property type="entry name" value="C4-DICARBOXYLATE TRANSPORT SENSOR PROTEIN DCTB"/>
    <property type="match status" value="1"/>
</dbReference>
<keyword evidence="9" id="KW-0472">Membrane</keyword>
<evidence type="ECO:0000256" key="8">
    <source>
        <dbReference type="ARBA" id="ARBA00023012"/>
    </source>
</evidence>
<dbReference type="SMART" id="SM00388">
    <property type="entry name" value="HisKA"/>
    <property type="match status" value="1"/>
</dbReference>
<dbReference type="SMART" id="SM00387">
    <property type="entry name" value="HATPase_c"/>
    <property type="match status" value="1"/>
</dbReference>
<dbReference type="PROSITE" id="PS50109">
    <property type="entry name" value="HIS_KIN"/>
    <property type="match status" value="1"/>
</dbReference>
<dbReference type="Proteomes" id="UP000580856">
    <property type="component" value="Unassembled WGS sequence"/>
</dbReference>
<dbReference type="InterPro" id="IPR036890">
    <property type="entry name" value="HATPase_C_sf"/>
</dbReference>
<dbReference type="Gene3D" id="1.10.287.130">
    <property type="match status" value="1"/>
</dbReference>
<dbReference type="CDD" id="cd18774">
    <property type="entry name" value="PDC2_HK_sensor"/>
    <property type="match status" value="1"/>
</dbReference>
<comment type="catalytic activity">
    <reaction evidence="1">
        <text>ATP + protein L-histidine = ADP + protein N-phospho-L-histidine.</text>
        <dbReference type="EC" id="2.7.13.3"/>
    </reaction>
</comment>
<keyword evidence="5" id="KW-0547">Nucleotide-binding</keyword>
<keyword evidence="12" id="KW-1185">Reference proteome</keyword>
<comment type="caution">
    <text evidence="11">The sequence shown here is derived from an EMBL/GenBank/DDBJ whole genome shotgun (WGS) entry which is preliminary data.</text>
</comment>
<evidence type="ECO:0000313" key="12">
    <source>
        <dbReference type="Proteomes" id="UP000580856"/>
    </source>
</evidence>
<keyword evidence="7" id="KW-0067">ATP-binding</keyword>
<dbReference type="Pfam" id="PF02518">
    <property type="entry name" value="HATPase_c"/>
    <property type="match status" value="1"/>
</dbReference>
<evidence type="ECO:0000256" key="5">
    <source>
        <dbReference type="ARBA" id="ARBA00022741"/>
    </source>
</evidence>
<dbReference type="InterPro" id="IPR003661">
    <property type="entry name" value="HisK_dim/P_dom"/>
</dbReference>
<name>A0A846QRI3_9BACT</name>
<dbReference type="AlphaFoldDB" id="A0A846QRI3"/>
<keyword evidence="9" id="KW-0812">Transmembrane</keyword>
<keyword evidence="3" id="KW-0597">Phosphoprotein</keyword>
<keyword evidence="8" id="KW-0902">Two-component regulatory system</keyword>
<dbReference type="EMBL" id="JAATJA010000001">
    <property type="protein sequence ID" value="NJB67804.1"/>
    <property type="molecule type" value="Genomic_DNA"/>
</dbReference>
<dbReference type="Gene3D" id="3.30.565.10">
    <property type="entry name" value="Histidine kinase-like ATPase, C-terminal domain"/>
    <property type="match status" value="1"/>
</dbReference>
<proteinExistence type="predicted"/>
<dbReference type="PANTHER" id="PTHR43065">
    <property type="entry name" value="SENSOR HISTIDINE KINASE"/>
    <property type="match status" value="1"/>
</dbReference>
<reference evidence="11 12" key="1">
    <citation type="submission" date="2020-03" db="EMBL/GenBank/DDBJ databases">
        <title>Genomic Encyclopedia of Type Strains, Phase IV (KMG-IV): sequencing the most valuable type-strain genomes for metagenomic binning, comparative biology and taxonomic classification.</title>
        <authorList>
            <person name="Goeker M."/>
        </authorList>
    </citation>
    <scope>NUCLEOTIDE SEQUENCE [LARGE SCALE GENOMIC DNA]</scope>
    <source>
        <strain evidence="11 12">DSM 24233</strain>
    </source>
</reference>
<feature type="domain" description="Histidine kinase" evidence="10">
    <location>
        <begin position="352"/>
        <end position="568"/>
    </location>
</feature>
<dbReference type="InterPro" id="IPR004358">
    <property type="entry name" value="Sig_transdc_His_kin-like_C"/>
</dbReference>
<evidence type="ECO:0000256" key="6">
    <source>
        <dbReference type="ARBA" id="ARBA00022777"/>
    </source>
</evidence>
<feature type="transmembrane region" description="Helical" evidence="9">
    <location>
        <begin position="297"/>
        <end position="320"/>
    </location>
</feature>
<dbReference type="RefSeq" id="WP_245168138.1">
    <property type="nucleotide sequence ID" value="NZ_JAATJA010000001.1"/>
</dbReference>
<protein>
    <recommendedName>
        <fullName evidence="2">histidine kinase</fullName>
        <ecNumber evidence="2">2.7.13.3</ecNumber>
    </recommendedName>
</protein>
<evidence type="ECO:0000256" key="1">
    <source>
        <dbReference type="ARBA" id="ARBA00000085"/>
    </source>
</evidence>
<gene>
    <name evidence="11" type="ORF">GGQ74_001444</name>
</gene>
<dbReference type="InterPro" id="IPR003594">
    <property type="entry name" value="HATPase_dom"/>
</dbReference>
<dbReference type="GO" id="GO:0005524">
    <property type="term" value="F:ATP binding"/>
    <property type="evidence" value="ECO:0007669"/>
    <property type="project" value="UniProtKB-KW"/>
</dbReference>
<evidence type="ECO:0000256" key="7">
    <source>
        <dbReference type="ARBA" id="ARBA00022840"/>
    </source>
</evidence>
<evidence type="ECO:0000256" key="9">
    <source>
        <dbReference type="SAM" id="Phobius"/>
    </source>
</evidence>
<dbReference type="InterPro" id="IPR005467">
    <property type="entry name" value="His_kinase_dom"/>
</dbReference>
<feature type="transmembrane region" description="Helical" evidence="9">
    <location>
        <begin position="28"/>
        <end position="49"/>
    </location>
</feature>
<dbReference type="Pfam" id="PF00512">
    <property type="entry name" value="HisKA"/>
    <property type="match status" value="1"/>
</dbReference>
<dbReference type="GO" id="GO:0000155">
    <property type="term" value="F:phosphorelay sensor kinase activity"/>
    <property type="evidence" value="ECO:0007669"/>
    <property type="project" value="InterPro"/>
</dbReference>
<organism evidence="11 12">
    <name type="scientific">Desulfobaculum xiamenense</name>
    <dbReference type="NCBI Taxonomy" id="995050"/>
    <lineage>
        <taxon>Bacteria</taxon>
        <taxon>Pseudomonadati</taxon>
        <taxon>Thermodesulfobacteriota</taxon>
        <taxon>Desulfovibrionia</taxon>
        <taxon>Desulfovibrionales</taxon>
        <taxon>Desulfovibrionaceae</taxon>
        <taxon>Desulfobaculum</taxon>
    </lineage>
</organism>
<dbReference type="Gene3D" id="3.30.450.20">
    <property type="entry name" value="PAS domain"/>
    <property type="match status" value="1"/>
</dbReference>
<dbReference type="PRINTS" id="PR00344">
    <property type="entry name" value="BCTRLSENSOR"/>
</dbReference>
<dbReference type="SUPFAM" id="SSF55874">
    <property type="entry name" value="ATPase domain of HSP90 chaperone/DNA topoisomerase II/histidine kinase"/>
    <property type="match status" value="1"/>
</dbReference>
<accession>A0A846QRI3</accession>
<dbReference type="CDD" id="cd00082">
    <property type="entry name" value="HisKA"/>
    <property type="match status" value="1"/>
</dbReference>
<evidence type="ECO:0000256" key="3">
    <source>
        <dbReference type="ARBA" id="ARBA00022553"/>
    </source>
</evidence>
<keyword evidence="9" id="KW-1133">Transmembrane helix</keyword>
<dbReference type="CDD" id="cd12914">
    <property type="entry name" value="PDC1_DGC_like"/>
    <property type="match status" value="1"/>
</dbReference>
<dbReference type="SUPFAM" id="SSF47384">
    <property type="entry name" value="Homodimeric domain of signal transducing histidine kinase"/>
    <property type="match status" value="1"/>
</dbReference>
<evidence type="ECO:0000313" key="11">
    <source>
        <dbReference type="EMBL" id="NJB67804.1"/>
    </source>
</evidence>